<proteinExistence type="predicted"/>
<dbReference type="EMBL" id="JAWWMZ010000005">
    <property type="protein sequence ID" value="MDX4954991.1"/>
    <property type="molecule type" value="Genomic_DNA"/>
</dbReference>
<gene>
    <name evidence="1" type="ORF">SGN30_16370</name>
</gene>
<reference evidence="1" key="1">
    <citation type="submission" date="2023-11" db="EMBL/GenBank/DDBJ databases">
        <title>Identification and selenium tolerance of Delftia acidovorans R3-25.</title>
        <authorList>
            <person name="Zhang S."/>
            <person name="Liu Y."/>
            <person name="Guo Y."/>
        </authorList>
    </citation>
    <scope>NUCLEOTIDE SEQUENCE</scope>
    <source>
        <strain evidence="1">R3-25</strain>
    </source>
</reference>
<dbReference type="InterPro" id="IPR011990">
    <property type="entry name" value="TPR-like_helical_dom_sf"/>
</dbReference>
<dbReference type="AlphaFoldDB" id="A0AAJ2VAI5"/>
<sequence length="217" mass="24272">MDASAEILYNRLARSEVTLDQAGEVAKLHKALERCWMVSLYGRMAQWASPASDPEGHAMAQTLLREEGAKARPGCGELLEDAYARADEWTALLAAQGDPQSMMNYGGAYWTRDLEHVMKDPERLDEFRRTTLAYLNALIDRGYVDALIMMASIRYNPTWGEPRPAEVWAYLYANAKASGDVSLQANLLQSIDQRVPPEGRQRATDMAQELVRRCCGG</sequence>
<evidence type="ECO:0000313" key="1">
    <source>
        <dbReference type="EMBL" id="MDX4954991.1"/>
    </source>
</evidence>
<accession>A0AAJ2VAI5</accession>
<name>A0AAJ2VAI5_DELAC</name>
<dbReference type="RefSeq" id="WP_319074287.1">
    <property type="nucleotide sequence ID" value="NZ_JAWWMZ010000005.1"/>
</dbReference>
<dbReference type="Gene3D" id="1.25.40.10">
    <property type="entry name" value="Tetratricopeptide repeat domain"/>
    <property type="match status" value="1"/>
</dbReference>
<evidence type="ECO:0000313" key="2">
    <source>
        <dbReference type="Proteomes" id="UP001287445"/>
    </source>
</evidence>
<comment type="caution">
    <text evidence="1">The sequence shown here is derived from an EMBL/GenBank/DDBJ whole genome shotgun (WGS) entry which is preliminary data.</text>
</comment>
<protein>
    <submittedName>
        <fullName evidence="1">Uncharacterized protein</fullName>
    </submittedName>
</protein>
<dbReference type="Proteomes" id="UP001287445">
    <property type="component" value="Unassembled WGS sequence"/>
</dbReference>
<organism evidence="1 2">
    <name type="scientific">Delftia acidovorans</name>
    <name type="common">Pseudomonas acidovorans</name>
    <name type="synonym">Comamonas acidovorans</name>
    <dbReference type="NCBI Taxonomy" id="80866"/>
    <lineage>
        <taxon>Bacteria</taxon>
        <taxon>Pseudomonadati</taxon>
        <taxon>Pseudomonadota</taxon>
        <taxon>Betaproteobacteria</taxon>
        <taxon>Burkholderiales</taxon>
        <taxon>Comamonadaceae</taxon>
        <taxon>Delftia</taxon>
    </lineage>
</organism>